<feature type="domain" description="PDEase" evidence="3">
    <location>
        <begin position="38"/>
        <end position="408"/>
    </location>
</feature>
<evidence type="ECO:0000256" key="2">
    <source>
        <dbReference type="ARBA" id="ARBA00022801"/>
    </source>
</evidence>
<protein>
    <recommendedName>
        <fullName evidence="3">PDEase domain-containing protein</fullName>
    </recommendedName>
</protein>
<accession>A0AAD1X8S9</accession>
<dbReference type="InterPro" id="IPR002073">
    <property type="entry name" value="PDEase_catalytic_dom"/>
</dbReference>
<keyword evidence="1" id="KW-0479">Metal-binding</keyword>
<keyword evidence="5" id="KW-1185">Reference proteome</keyword>
<reference evidence="4" key="1">
    <citation type="submission" date="2023-07" db="EMBL/GenBank/DDBJ databases">
        <authorList>
            <consortium name="AG Swart"/>
            <person name="Singh M."/>
            <person name="Singh A."/>
            <person name="Seah K."/>
            <person name="Emmerich C."/>
        </authorList>
    </citation>
    <scope>NUCLEOTIDE SEQUENCE</scope>
    <source>
        <strain evidence="4">DP1</strain>
    </source>
</reference>
<dbReference type="PROSITE" id="PS00126">
    <property type="entry name" value="PDEASE_I_1"/>
    <property type="match status" value="1"/>
</dbReference>
<keyword evidence="2" id="KW-0378">Hydrolase</keyword>
<name>A0AAD1X8S9_EUPCR</name>
<dbReference type="PANTHER" id="PTHR11347">
    <property type="entry name" value="CYCLIC NUCLEOTIDE PHOSPHODIESTERASE"/>
    <property type="match status" value="1"/>
</dbReference>
<dbReference type="InterPro" id="IPR036971">
    <property type="entry name" value="PDEase_catalytic_dom_sf"/>
</dbReference>
<dbReference type="EMBL" id="CAMPGE010006312">
    <property type="protein sequence ID" value="CAI2365159.1"/>
    <property type="molecule type" value="Genomic_DNA"/>
</dbReference>
<gene>
    <name evidence="4" type="ORF">ECRASSUSDP1_LOCUS6509</name>
</gene>
<evidence type="ECO:0000313" key="4">
    <source>
        <dbReference type="EMBL" id="CAI2365159.1"/>
    </source>
</evidence>
<evidence type="ECO:0000256" key="1">
    <source>
        <dbReference type="ARBA" id="ARBA00022723"/>
    </source>
</evidence>
<evidence type="ECO:0000259" key="3">
    <source>
        <dbReference type="PROSITE" id="PS51845"/>
    </source>
</evidence>
<dbReference type="GO" id="GO:0007165">
    <property type="term" value="P:signal transduction"/>
    <property type="evidence" value="ECO:0007669"/>
    <property type="project" value="InterPro"/>
</dbReference>
<sequence>MDKEGENIADQETHSKEDLLNIRDFENALKETKIYSGHERDIIDILQEDLRSTDYSKDSTGLEPGDFDPKELLNHNFEAYKYTRGQLIDWIMIIFEQLELNSEIYEDKLRGFLVNICSNYRRVPYHHFTHAFSLTNGAYWILSNIGKEGPSDEKQGAYKFFSKDDILGIILGCIGHDVNHPGMNNGYLLKTKDDLLILCSKFTDDDSVTTISEEGMSSHVLEELGTDNKNSVLENMHLKIMLHCMDILPKEKADSVSQAIAEGILCTDMSKHGTLVEKLKAIGEKFKENETYTPTQEERTFLAAMIVHACDLNGLILDYDHSFKWGMRIAQEFHDQYCAEEKLDQEKYGQPLAFLKYTGAEAFKKSQAGFCKNIILPMWQVLYDILKFDRVVIDNIEKNQELLLEGLD</sequence>
<dbReference type="AlphaFoldDB" id="A0AAD1X8S9"/>
<dbReference type="Pfam" id="PF00233">
    <property type="entry name" value="PDEase_I"/>
    <property type="match status" value="2"/>
</dbReference>
<dbReference type="GO" id="GO:0046872">
    <property type="term" value="F:metal ion binding"/>
    <property type="evidence" value="ECO:0007669"/>
    <property type="project" value="UniProtKB-KW"/>
</dbReference>
<organism evidence="4 5">
    <name type="scientific">Euplotes crassus</name>
    <dbReference type="NCBI Taxonomy" id="5936"/>
    <lineage>
        <taxon>Eukaryota</taxon>
        <taxon>Sar</taxon>
        <taxon>Alveolata</taxon>
        <taxon>Ciliophora</taxon>
        <taxon>Intramacronucleata</taxon>
        <taxon>Spirotrichea</taxon>
        <taxon>Hypotrichia</taxon>
        <taxon>Euplotida</taxon>
        <taxon>Euplotidae</taxon>
        <taxon>Moneuplotes</taxon>
    </lineage>
</organism>
<dbReference type="GO" id="GO:0004114">
    <property type="term" value="F:3',5'-cyclic-nucleotide phosphodiesterase activity"/>
    <property type="evidence" value="ECO:0007669"/>
    <property type="project" value="InterPro"/>
</dbReference>
<dbReference type="Proteomes" id="UP001295684">
    <property type="component" value="Unassembled WGS sequence"/>
</dbReference>
<evidence type="ECO:0000313" key="5">
    <source>
        <dbReference type="Proteomes" id="UP001295684"/>
    </source>
</evidence>
<dbReference type="PROSITE" id="PS51845">
    <property type="entry name" value="PDEASE_I_2"/>
    <property type="match status" value="1"/>
</dbReference>
<dbReference type="Gene3D" id="1.10.1300.10">
    <property type="entry name" value="3'5'-cyclic nucleotide phosphodiesterase, catalytic domain"/>
    <property type="match status" value="1"/>
</dbReference>
<dbReference type="SUPFAM" id="SSF109604">
    <property type="entry name" value="HD-domain/PDEase-like"/>
    <property type="match status" value="1"/>
</dbReference>
<comment type="caution">
    <text evidence="4">The sequence shown here is derived from an EMBL/GenBank/DDBJ whole genome shotgun (WGS) entry which is preliminary data.</text>
</comment>
<proteinExistence type="predicted"/>
<dbReference type="InterPro" id="IPR023174">
    <property type="entry name" value="PDEase_CS"/>
</dbReference>